<dbReference type="KEGG" id="srd:SD10_09330"/>
<accession>A0A0E3ZTM1</accession>
<dbReference type="PATRIC" id="fig|1379870.5.peg.2032"/>
<keyword evidence="2" id="KW-1185">Reference proteome</keyword>
<evidence type="ECO:0000313" key="1">
    <source>
        <dbReference type="EMBL" id="AKD55080.1"/>
    </source>
</evidence>
<dbReference type="Proteomes" id="UP000033054">
    <property type="component" value="Chromosome"/>
</dbReference>
<dbReference type="HOGENOM" id="CLU_2620256_0_0_10"/>
<protein>
    <submittedName>
        <fullName evidence="1">Uncharacterized protein</fullName>
    </submittedName>
</protein>
<reference evidence="1 2" key="1">
    <citation type="journal article" date="2014" name="Curr. Microbiol.">
        <title>Spirosoma radiotolerans sp. nov., a gamma-radiation-resistant bacterium isolated from gamma ray-irradiated soil.</title>
        <authorList>
            <person name="Lee J.J."/>
            <person name="Srinivasan S."/>
            <person name="Lim S."/>
            <person name="Joe M."/>
            <person name="Im S."/>
            <person name="Bae S.I."/>
            <person name="Park K.R."/>
            <person name="Han J.H."/>
            <person name="Park S.H."/>
            <person name="Joo B.M."/>
            <person name="Park S.J."/>
            <person name="Kim M.K."/>
        </authorList>
    </citation>
    <scope>NUCLEOTIDE SEQUENCE [LARGE SCALE GENOMIC DNA]</scope>
    <source>
        <strain evidence="1 2">DG5A</strain>
    </source>
</reference>
<dbReference type="OrthoDB" id="963185at2"/>
<name>A0A0E3ZTM1_9BACT</name>
<dbReference type="EMBL" id="CP010429">
    <property type="protein sequence ID" value="AKD55080.1"/>
    <property type="molecule type" value="Genomic_DNA"/>
</dbReference>
<evidence type="ECO:0000313" key="2">
    <source>
        <dbReference type="Proteomes" id="UP000033054"/>
    </source>
</evidence>
<organism evidence="1 2">
    <name type="scientific">Spirosoma radiotolerans</name>
    <dbReference type="NCBI Taxonomy" id="1379870"/>
    <lineage>
        <taxon>Bacteria</taxon>
        <taxon>Pseudomonadati</taxon>
        <taxon>Bacteroidota</taxon>
        <taxon>Cytophagia</taxon>
        <taxon>Cytophagales</taxon>
        <taxon>Cytophagaceae</taxon>
        <taxon>Spirosoma</taxon>
    </lineage>
</organism>
<proteinExistence type="predicted"/>
<dbReference type="RefSeq" id="WP_046573562.1">
    <property type="nucleotide sequence ID" value="NZ_CP010429.1"/>
</dbReference>
<sequence length="85" mass="9401">MAHQLKVTASNIIGLWFGADTPLRQYKIQSNPVLWDACLRAHIGFVPPSGATSLDQYRKSDKNAFALAVERELAQSAPNALHRQV</sequence>
<gene>
    <name evidence="1" type="ORF">SD10_09330</name>
</gene>
<dbReference type="AlphaFoldDB" id="A0A0E3ZTM1"/>